<protein>
    <submittedName>
        <fullName evidence="1">Uncharacterized protein</fullName>
    </submittedName>
</protein>
<accession>A0A0F9LF28</accession>
<dbReference type="AlphaFoldDB" id="A0A0F9LF28"/>
<sequence length="93" mass="10325">MSDFVLGVRQKRLLREAMRRYKLRNPGNHTGGQTLTTAWTGLGSATEYAAVVNAGYMEPATSLNPGSLVWWRLTEKGVLALIFLGWIEGDNNE</sequence>
<proteinExistence type="predicted"/>
<name>A0A0F9LF28_9ZZZZ</name>
<dbReference type="EMBL" id="LAZR01006249">
    <property type="protein sequence ID" value="KKM93564.1"/>
    <property type="molecule type" value="Genomic_DNA"/>
</dbReference>
<reference evidence="1" key="1">
    <citation type="journal article" date="2015" name="Nature">
        <title>Complex archaea that bridge the gap between prokaryotes and eukaryotes.</title>
        <authorList>
            <person name="Spang A."/>
            <person name="Saw J.H."/>
            <person name="Jorgensen S.L."/>
            <person name="Zaremba-Niedzwiedzka K."/>
            <person name="Martijn J."/>
            <person name="Lind A.E."/>
            <person name="van Eijk R."/>
            <person name="Schleper C."/>
            <person name="Guy L."/>
            <person name="Ettema T.J."/>
        </authorList>
    </citation>
    <scope>NUCLEOTIDE SEQUENCE</scope>
</reference>
<evidence type="ECO:0000313" key="1">
    <source>
        <dbReference type="EMBL" id="KKM93564.1"/>
    </source>
</evidence>
<gene>
    <name evidence="1" type="ORF">LCGC14_1207080</name>
</gene>
<organism evidence="1">
    <name type="scientific">marine sediment metagenome</name>
    <dbReference type="NCBI Taxonomy" id="412755"/>
    <lineage>
        <taxon>unclassified sequences</taxon>
        <taxon>metagenomes</taxon>
        <taxon>ecological metagenomes</taxon>
    </lineage>
</organism>
<comment type="caution">
    <text evidence="1">The sequence shown here is derived from an EMBL/GenBank/DDBJ whole genome shotgun (WGS) entry which is preliminary data.</text>
</comment>